<dbReference type="EMBL" id="HBGQ01047525">
    <property type="protein sequence ID" value="CAD9446348.1"/>
    <property type="molecule type" value="Transcribed_RNA"/>
</dbReference>
<gene>
    <name evidence="1" type="ORF">AAND1436_LOCUS23160</name>
</gene>
<evidence type="ECO:0000313" key="1">
    <source>
        <dbReference type="EMBL" id="CAD9446348.1"/>
    </source>
</evidence>
<proteinExistence type="predicted"/>
<protein>
    <submittedName>
        <fullName evidence="1">Uncharacterized protein</fullName>
    </submittedName>
</protein>
<reference evidence="1" key="1">
    <citation type="submission" date="2021-01" db="EMBL/GenBank/DDBJ databases">
        <authorList>
            <person name="Corre E."/>
            <person name="Pelletier E."/>
            <person name="Niang G."/>
            <person name="Scheremetjew M."/>
            <person name="Finn R."/>
            <person name="Kale V."/>
            <person name="Holt S."/>
            <person name="Cochrane G."/>
            <person name="Meng A."/>
            <person name="Brown T."/>
            <person name="Cohen L."/>
        </authorList>
    </citation>
    <scope>NUCLEOTIDE SEQUENCE</scope>
    <source>
        <strain evidence="1">CCMP2222</strain>
    </source>
</reference>
<name>A0A7S2GD45_9DINO</name>
<accession>A0A7S2GD45</accession>
<sequence>MELVFRQAATEQAAEDDDAALESQEVDFGDIAPGPSKAGLGSRRSYLVADGCRPSIARSWSMTTNEMVDGFTGQRVGLSAYKADETSSNRGRGWLSGWFKK</sequence>
<organism evidence="1">
    <name type="scientific">Alexandrium andersonii</name>
    <dbReference type="NCBI Taxonomy" id="327968"/>
    <lineage>
        <taxon>Eukaryota</taxon>
        <taxon>Sar</taxon>
        <taxon>Alveolata</taxon>
        <taxon>Dinophyceae</taxon>
        <taxon>Gonyaulacales</taxon>
        <taxon>Pyrocystaceae</taxon>
        <taxon>Alexandrium</taxon>
    </lineage>
</organism>
<dbReference type="AlphaFoldDB" id="A0A7S2GD45"/>